<dbReference type="PANTHER" id="PTHR46533:SF1">
    <property type="entry name" value="ZINC FINGER MYND DOMAIN-CONTAINING PROTEIN 12"/>
    <property type="match status" value="1"/>
</dbReference>
<protein>
    <recommendedName>
        <fullName evidence="3">MalT-like TPR region domain-containing protein</fullName>
    </recommendedName>
</protein>
<accession>T0Q5N9</accession>
<dbReference type="Proteomes" id="UP000030762">
    <property type="component" value="Unassembled WGS sequence"/>
</dbReference>
<dbReference type="VEuPathDB" id="FungiDB:SDRG_12450"/>
<dbReference type="eggNOG" id="ENOG502QSY3">
    <property type="taxonomic scope" value="Eukaryota"/>
</dbReference>
<dbReference type="OrthoDB" id="674604at2759"/>
<evidence type="ECO:0000313" key="1">
    <source>
        <dbReference type="EMBL" id="EQC29906.1"/>
    </source>
</evidence>
<dbReference type="InParanoid" id="T0Q5N9"/>
<dbReference type="SUPFAM" id="SSF48452">
    <property type="entry name" value="TPR-like"/>
    <property type="match status" value="1"/>
</dbReference>
<organism evidence="1 2">
    <name type="scientific">Saprolegnia diclina (strain VS20)</name>
    <dbReference type="NCBI Taxonomy" id="1156394"/>
    <lineage>
        <taxon>Eukaryota</taxon>
        <taxon>Sar</taxon>
        <taxon>Stramenopiles</taxon>
        <taxon>Oomycota</taxon>
        <taxon>Saprolegniomycetes</taxon>
        <taxon>Saprolegniales</taxon>
        <taxon>Saprolegniaceae</taxon>
        <taxon>Saprolegnia</taxon>
    </lineage>
</organism>
<dbReference type="RefSeq" id="XP_008616745.1">
    <property type="nucleotide sequence ID" value="XM_008618523.1"/>
</dbReference>
<dbReference type="InterPro" id="IPR011990">
    <property type="entry name" value="TPR-like_helical_dom_sf"/>
</dbReference>
<dbReference type="Pfam" id="PF13424">
    <property type="entry name" value="TPR_12"/>
    <property type="match status" value="1"/>
</dbReference>
<evidence type="ECO:0008006" key="3">
    <source>
        <dbReference type="Google" id="ProtNLM"/>
    </source>
</evidence>
<reference evidence="1 2" key="1">
    <citation type="submission" date="2012-04" db="EMBL/GenBank/DDBJ databases">
        <title>The Genome Sequence of Saprolegnia declina VS20.</title>
        <authorList>
            <consortium name="The Broad Institute Genome Sequencing Platform"/>
            <person name="Russ C."/>
            <person name="Nusbaum C."/>
            <person name="Tyler B."/>
            <person name="van West P."/>
            <person name="Dieguez-Uribeondo J."/>
            <person name="de Bruijn I."/>
            <person name="Tripathy S."/>
            <person name="Jiang R."/>
            <person name="Young S.K."/>
            <person name="Zeng Q."/>
            <person name="Gargeya S."/>
            <person name="Fitzgerald M."/>
            <person name="Haas B."/>
            <person name="Abouelleil A."/>
            <person name="Alvarado L."/>
            <person name="Arachchi H.M."/>
            <person name="Berlin A."/>
            <person name="Chapman S.B."/>
            <person name="Goldberg J."/>
            <person name="Griggs A."/>
            <person name="Gujja S."/>
            <person name="Hansen M."/>
            <person name="Howarth C."/>
            <person name="Imamovic A."/>
            <person name="Larimer J."/>
            <person name="McCowen C."/>
            <person name="Montmayeur A."/>
            <person name="Murphy C."/>
            <person name="Neiman D."/>
            <person name="Pearson M."/>
            <person name="Priest M."/>
            <person name="Roberts A."/>
            <person name="Saif S."/>
            <person name="Shea T."/>
            <person name="Sisk P."/>
            <person name="Sykes S."/>
            <person name="Wortman J."/>
            <person name="Nusbaum C."/>
            <person name="Birren B."/>
        </authorList>
    </citation>
    <scope>NUCLEOTIDE SEQUENCE [LARGE SCALE GENOMIC DNA]</scope>
    <source>
        <strain evidence="1 2">VS20</strain>
    </source>
</reference>
<sequence>MNQAEAARGSAKEASLQAARRRCETQLMGRDVHAAYATIVATVQDAVGVYGKHGLAIVPYYLLMADVGLELGHLKQVEEVLALSIWSLVRSAEESSAHEGETHPGTLLQRAAVCKLYGRFHAEADNYDEALKQAANGAYYASLVHGPEHILTSTLYFTLGCIFQRMFKTEQALGMFDKLVEIWYKYLANRLPLAEGKDRDDDNDDDALAHRRLLHDGNTMLLHILDTRSKVLGSGHIATGEVEYTMGLLKVHMGLPSEAKGFLDQALSIYTDALGSLHPSTIDVQSVIDTIRGA</sequence>
<name>T0Q5N9_SAPDV</name>
<proteinExistence type="predicted"/>
<dbReference type="InterPro" id="IPR053248">
    <property type="entry name" value="Zinc_finger_MYND_domain"/>
</dbReference>
<gene>
    <name evidence="1" type="ORF">SDRG_12450</name>
</gene>
<dbReference type="Gene3D" id="1.25.40.10">
    <property type="entry name" value="Tetratricopeptide repeat domain"/>
    <property type="match status" value="2"/>
</dbReference>
<evidence type="ECO:0000313" key="2">
    <source>
        <dbReference type="Proteomes" id="UP000030762"/>
    </source>
</evidence>
<dbReference type="EMBL" id="JH767180">
    <property type="protein sequence ID" value="EQC29906.1"/>
    <property type="molecule type" value="Genomic_DNA"/>
</dbReference>
<dbReference type="GeneID" id="19953177"/>
<dbReference type="AlphaFoldDB" id="T0Q5N9"/>
<dbReference type="OMA" id="KILFMLY"/>
<dbReference type="PANTHER" id="PTHR46533">
    <property type="entry name" value="ZINC FINGER MYND DOMAIN-CONTAINING PROTEIN 12"/>
    <property type="match status" value="1"/>
</dbReference>
<keyword evidence="2" id="KW-1185">Reference proteome</keyword>